<dbReference type="Proteomes" id="UP000001307">
    <property type="component" value="Unassembled WGS sequence"/>
</dbReference>
<feature type="region of interest" description="Disordered" evidence="1">
    <location>
        <begin position="244"/>
        <end position="267"/>
    </location>
</feature>
<dbReference type="EMBL" id="FN653034">
    <property type="protein sequence ID" value="CBY08976.1"/>
    <property type="molecule type" value="Genomic_DNA"/>
</dbReference>
<reference evidence="2" key="1">
    <citation type="journal article" date="2010" name="Science">
        <title>Plasticity of animal genome architecture unmasked by rapid evolution of a pelagic tunicate.</title>
        <authorList>
            <person name="Denoeud F."/>
            <person name="Henriet S."/>
            <person name="Mungpakdee S."/>
            <person name="Aury J.M."/>
            <person name="Da Silva C."/>
            <person name="Brinkmann H."/>
            <person name="Mikhaleva J."/>
            <person name="Olsen L.C."/>
            <person name="Jubin C."/>
            <person name="Canestro C."/>
            <person name="Bouquet J.M."/>
            <person name="Danks G."/>
            <person name="Poulain J."/>
            <person name="Campsteijn C."/>
            <person name="Adamski M."/>
            <person name="Cross I."/>
            <person name="Yadetie F."/>
            <person name="Muffato M."/>
            <person name="Louis A."/>
            <person name="Butcher S."/>
            <person name="Tsagkogeorga G."/>
            <person name="Konrad A."/>
            <person name="Singh S."/>
            <person name="Jensen M.F."/>
            <person name="Cong E.H."/>
            <person name="Eikeseth-Otteraa H."/>
            <person name="Noel B."/>
            <person name="Anthouard V."/>
            <person name="Porcel B.M."/>
            <person name="Kachouri-Lafond R."/>
            <person name="Nishino A."/>
            <person name="Ugolini M."/>
            <person name="Chourrout P."/>
            <person name="Nishida H."/>
            <person name="Aasland R."/>
            <person name="Huzurbazar S."/>
            <person name="Westhof E."/>
            <person name="Delsuc F."/>
            <person name="Lehrach H."/>
            <person name="Reinhardt R."/>
            <person name="Weissenbach J."/>
            <person name="Roy S.W."/>
            <person name="Artiguenave F."/>
            <person name="Postlethwait J.H."/>
            <person name="Manak J.R."/>
            <person name="Thompson E.M."/>
            <person name="Jaillon O."/>
            <person name="Du Pasquier L."/>
            <person name="Boudinot P."/>
            <person name="Liberles D.A."/>
            <person name="Volff J.N."/>
            <person name="Philippe H."/>
            <person name="Lenhard B."/>
            <person name="Roest Crollius H."/>
            <person name="Wincker P."/>
            <person name="Chourrout D."/>
        </authorList>
    </citation>
    <scope>NUCLEOTIDE SEQUENCE [LARGE SCALE GENOMIC DNA]</scope>
</reference>
<feature type="region of interest" description="Disordered" evidence="1">
    <location>
        <begin position="185"/>
        <end position="216"/>
    </location>
</feature>
<evidence type="ECO:0000256" key="1">
    <source>
        <dbReference type="SAM" id="MobiDB-lite"/>
    </source>
</evidence>
<sequence>MKLFQILSAEIVSGFIFGAQRSFENSDLAKECWSCHEKSFEECWLKGELKSCEAGACTIDVQYRAKAVQVVQAGCSSLNTCVANVKQNFGSFRGEISSLANPNLHQCKIFSQNIEQLNSVCRTCCTDSKCNHGWLPTEFHEWRNIDTNENVDPFSDPFSIDMSIFKKEQKTPMKKTQVKVFQSTTKTAPNGGNGFTKKVPRSQLSDRLKTSSQKSQDMRFSLNVDKSGRVMQNYRGIKTLEKTPRRDQMRKISSTRAQKSQVAPKPKVAVKLPIKKTLPRLSAVASSPSTPTTKRPGPWSHLPQWKINQLRRLRQRRLEAKRLEEESKSA</sequence>
<dbReference type="AlphaFoldDB" id="E4XBK1"/>
<protein>
    <submittedName>
        <fullName evidence="2">Uncharacterized protein</fullName>
    </submittedName>
</protein>
<feature type="region of interest" description="Disordered" evidence="1">
    <location>
        <begin position="281"/>
        <end position="304"/>
    </location>
</feature>
<dbReference type="InParanoid" id="E4XBK1"/>
<evidence type="ECO:0000313" key="2">
    <source>
        <dbReference type="EMBL" id="CBY08976.1"/>
    </source>
</evidence>
<proteinExistence type="predicted"/>
<dbReference type="CDD" id="cd23539">
    <property type="entry name" value="TFP_LU_ECD_CinHb4_like"/>
    <property type="match status" value="1"/>
</dbReference>
<accession>E4XBK1</accession>
<gene>
    <name evidence="2" type="ORF">GSOID_T00006503001</name>
</gene>
<keyword evidence="3" id="KW-1185">Reference proteome</keyword>
<name>E4XBK1_OIKDI</name>
<evidence type="ECO:0000313" key="3">
    <source>
        <dbReference type="Proteomes" id="UP000001307"/>
    </source>
</evidence>
<dbReference type="OrthoDB" id="10389724at2759"/>
<feature type="compositionally biased region" description="Polar residues" evidence="1">
    <location>
        <begin position="251"/>
        <end position="261"/>
    </location>
</feature>
<organism evidence="2">
    <name type="scientific">Oikopleura dioica</name>
    <name type="common">Tunicate</name>
    <dbReference type="NCBI Taxonomy" id="34765"/>
    <lineage>
        <taxon>Eukaryota</taxon>
        <taxon>Metazoa</taxon>
        <taxon>Chordata</taxon>
        <taxon>Tunicata</taxon>
        <taxon>Appendicularia</taxon>
        <taxon>Copelata</taxon>
        <taxon>Oikopleuridae</taxon>
        <taxon>Oikopleura</taxon>
    </lineage>
</organism>